<evidence type="ECO:0000259" key="15">
    <source>
        <dbReference type="PROSITE" id="PS51190"/>
    </source>
</evidence>
<dbReference type="PANTHER" id="PTHR11139:SF9">
    <property type="entry name" value="SERINE_THREONINE-PROTEIN KINASE MTOR"/>
    <property type="match status" value="1"/>
</dbReference>
<dbReference type="GO" id="GO:0031932">
    <property type="term" value="C:TORC2 complex"/>
    <property type="evidence" value="ECO:0007669"/>
    <property type="project" value="TreeGrafter"/>
</dbReference>
<keyword evidence="6" id="KW-0802">TPR repeat</keyword>
<dbReference type="PROSITE" id="PS50290">
    <property type="entry name" value="PI3_4_KINASE_3"/>
    <property type="match status" value="1"/>
</dbReference>
<dbReference type="InterPro" id="IPR024585">
    <property type="entry name" value="mTOR_dom"/>
</dbReference>
<dbReference type="InterPro" id="IPR016024">
    <property type="entry name" value="ARM-type_fold"/>
</dbReference>
<dbReference type="GO" id="GO:0005524">
    <property type="term" value="F:ATP binding"/>
    <property type="evidence" value="ECO:0007669"/>
    <property type="project" value="UniProtKB-KW"/>
</dbReference>
<dbReference type="FunFam" id="1.20.120.150:FF:000001">
    <property type="entry name" value="Serine/threonine-protein kinase TOR"/>
    <property type="match status" value="1"/>
</dbReference>
<keyword evidence="5 11" id="KW-0418">Kinase</keyword>
<dbReference type="FunFam" id="1.25.10.10:FF:000094">
    <property type="entry name" value="Serine/threonine-protein kinase mTOR"/>
    <property type="match status" value="1"/>
</dbReference>
<sequence length="2469" mass="280738">MSNALMQQFVSGLKSRNPEVRGKASRDLNLYVKTELREVSAEELANFMDEFNHHIFEMVSGSDVNEKKGGILAIVCLIGADVGNINNRISRFANYLRNLLPSNDMGVMELAAKTVGKLALVSGTYSAQYVEFEVKRAFEWLGGDRNEGKRHAAVLVLRELALSVPTYFFQQVQLFFDLIFNAVRDPKPVIREGAVEALRAVLVITSQRETAKQTQKPLWYKQCYDIAFTGFDDLCSREKGVNRDDRVHGSLLVLNELMRCSNAKWEHTYEDLMLRLQCEPTQPSSDSVGIFPRLKSPLSSSKSRQLGAYSYSSYKIGSLPLPNNKTNADHALYESAACRSLITEHFDDICNEVLSQRISRSPHIQHTLFAILPRLAAFNKEKFVLSHLNPSMVYLLTTLRGRERDRATAFTTVGLISVAVEDLIQPYIPKIIEIVRASLPTKETPSKKRGAGLDPTVFVCITLLGHAVKTLIKTDVKELLEPMLATGLSSALTIALRELAMSIPQLKPDISEGLLRMLSHVLMNKQLRHPGMPAHLPAANTSIGLNLESQDIPSIVLALRTLGSFNFDGHSLLQFVRRCAEHFLNSEPQEVRLEAVRTCSRLLRLAVESASSRHSQTVTQTVADVLGKLLVVGITDTDAEVRYWVIASLDESFDQHLAQAENLSALFVAMNDEVFEIRELAVSTIGRLSSLNPAYVMPSLRKTLIQFLTELEHSGMGRNKEQSARMLDHLVVNAPRLIRHYMEPILKVLLPKLKESEPNPGVVISVLTVIGDLAEVNGMEMQKWMGDLLSILLEMLGDASFPEKRGVALWTLGQLVGATGFVVKPYNQYPTLLDTLINFLKTEQQPIIRRETIRVLGLLGALDPYKHKMNLGQIDTQVDSTALLSMTDLKSETEASYELTTSEMLVNMSSSTLEEYYPAIAIATLMRIIRDPNLSQHHTMVVQAVTFIFKSLGIKCVPYISQVMPSFLNVIRTADVTFREFLFQQLAVLIAIVKQHIRNYLDDIFQLIKEFWTINSPLQSTLILLIEHIAVALGAEFKIYLPQLMPQILRVLTHDTSKDKTVTVKLLMALQKFGSNLDDYLHLVLPPIVRLFDAADCPAVVCRTAMETIDQLADTLDFTDFASRIIHPLVRSLDQTPELRNTGMDTLCALVIQLGRKYRIFIPLVSKVISRHRINCPRYEMLTTKVLTETTIAAEEDYLATRHKMNRNKNRDPSLNTSETTTIKRMHTSAPNLQKAWGTRRISKDDWLEWLRRLSIDFLKESPSPALRSCWALAQTYSQLPRDLFNAAFVSCWAELTELLQQDLIRTLEQALMVPELPEITQTILNLAEFMEHCDKGPLPLDPQLLGERAMHCRAYAKALHYKEEEFHKGPTSQVLESLISINNKLQQKEAAAGLLEYVMSHQGEQLKVQERWYEKLHNWEKALHSYEERLAENPNDVELVLGQMRCMEALGDWNQLHNAASSHWSDLTDTTRERMSRMAAAASWGLGQWESMERYVLCIPRDSTDGAFYRAVLAVHREQYPTAQQLVDSARDLLDTELTAMAGESYQRAYGAMVSVQMLAELEEVIQYKLIPERQATLRKMWWERLQGCQRVVEDWQRIIQLRTLVVSPHEDMHTWLKYASLCRKSGRLMLSHKTLVMLLGTDPSLSPNDPLPTNHPQVTFAYTKHLWCSGQKEKAYSQLHEFVQTYLHQPAKQVATPDDAKPMDIRRRLLARCYLKLGQWQESLQGINEHSIPAVLQYYEAATDHDSAWYKAWHSWAYMNFETVLFYKHQNQKAGEVAPRPGVPGADYISQFTVPAVDGFFRSIALSRGSSLQDTLRLLTLWFDYGQSPEVYDAIVIGIRTIEIDTWLQVIPQLIARIDTPRTLVSRLIHHLLMDIGKQHPQALVYPLTVAGKSNSSPRRNAATTILSSMYEDNYVLVQQAYLVSEELIRVAILWHEQWHEGLEEASRLYFGERNVKGMFDTLEPLHAILERGPRTLKETSFNQAYGRDLMEAMEWCQRYKISGNVRDLNHAWDLYYHVFRRISRQLPQLTSLELQYVSPKLLECRDLELAVPGSYIPGQPVVRIASIQSSLQVITSKQRPRKLCIKGSNGNDYMFLLKGHEDLRQDERVMQLFGLVNTLLLNDRDTFRRNLTIQRYAVIPLSTNSGLIGWVPHCDTLHTLIRDYREKKKILLNIEHRIMLRMAPDYDHLMLMQKVEVFEHALEHTQGDDLSRLLWLKSPSSEVWFDRRTNYTRSLAVMSMVGYILGLGDRHPSNLMLDRLSGKILHIDFGDCFEVAMTREKFPEKIPFRLTRMLINAMEVTGIEGTYRHTCESVMAVLHHNKDSLMAVLEAFVYDPLLNWRLMDQGGPAAKAKRNKSQPDSNIPSSASQDQGDILESAANSLSAAVTKKLTLTAPTSVEITGDNNQPEALNKKALAIITRVREKLTGRDFTHEETLTVQRQVELLIQQATANENLCQCYIGWCPFW</sequence>
<dbReference type="PROSITE" id="PS51189">
    <property type="entry name" value="FAT"/>
    <property type="match status" value="1"/>
</dbReference>
<feature type="region of interest" description="Disordered" evidence="12">
    <location>
        <begin position="2352"/>
        <end position="2373"/>
    </location>
</feature>
<dbReference type="Pfam" id="PF02259">
    <property type="entry name" value="FAT"/>
    <property type="match status" value="1"/>
</dbReference>
<dbReference type="GO" id="GO:0051240">
    <property type="term" value="P:positive regulation of multicellular organismal process"/>
    <property type="evidence" value="ECO:0007669"/>
    <property type="project" value="UniProtKB-ARBA"/>
</dbReference>
<dbReference type="GO" id="GO:0038202">
    <property type="term" value="P:TORC1 signaling"/>
    <property type="evidence" value="ECO:0007669"/>
    <property type="project" value="TreeGrafter"/>
</dbReference>
<evidence type="ECO:0000256" key="7">
    <source>
        <dbReference type="ARBA" id="ARBA00022840"/>
    </source>
</evidence>
<reference evidence="16" key="1">
    <citation type="submission" date="2015-12" db="EMBL/GenBank/DDBJ databases">
        <title>De novo transcriptome assembly of four potential Pierce s Disease insect vectors from Arizona vineyards.</title>
        <authorList>
            <person name="Tassone E.E."/>
        </authorList>
    </citation>
    <scope>NUCLEOTIDE SEQUENCE</scope>
</reference>
<dbReference type="SMART" id="SM01345">
    <property type="entry name" value="Rapamycin_bind"/>
    <property type="match status" value="1"/>
</dbReference>
<dbReference type="PROSITE" id="PS00915">
    <property type="entry name" value="PI3_4_KINASE_1"/>
    <property type="match status" value="1"/>
</dbReference>
<dbReference type="GO" id="GO:0008361">
    <property type="term" value="P:regulation of cell size"/>
    <property type="evidence" value="ECO:0007669"/>
    <property type="project" value="UniProtKB-ARBA"/>
</dbReference>
<dbReference type="InterPro" id="IPR050517">
    <property type="entry name" value="DDR_Repair_Kinase"/>
</dbReference>
<dbReference type="PANTHER" id="PTHR11139">
    <property type="entry name" value="ATAXIA TELANGIECTASIA MUTATED ATM -RELATED"/>
    <property type="match status" value="1"/>
</dbReference>
<evidence type="ECO:0000256" key="1">
    <source>
        <dbReference type="ARBA" id="ARBA00011031"/>
    </source>
</evidence>
<dbReference type="Gene3D" id="1.10.1070.11">
    <property type="entry name" value="Phosphatidylinositol 3-/4-kinase, catalytic domain"/>
    <property type="match status" value="1"/>
</dbReference>
<dbReference type="InterPro" id="IPR003152">
    <property type="entry name" value="FATC_dom"/>
</dbReference>
<evidence type="ECO:0000313" key="16">
    <source>
        <dbReference type="EMBL" id="JAS16064.1"/>
    </source>
</evidence>
<dbReference type="PROSITE" id="PS00916">
    <property type="entry name" value="PI3_4_KINASE_2"/>
    <property type="match status" value="1"/>
</dbReference>
<dbReference type="GO" id="GO:0044877">
    <property type="term" value="F:protein-containing complex binding"/>
    <property type="evidence" value="ECO:0007669"/>
    <property type="project" value="InterPro"/>
</dbReference>
<comment type="catalytic activity">
    <reaction evidence="10">
        <text>L-seryl-[protein] + ATP = O-phospho-L-seryl-[protein] + ADP + H(+)</text>
        <dbReference type="Rhea" id="RHEA:17989"/>
        <dbReference type="Rhea" id="RHEA-COMP:9863"/>
        <dbReference type="Rhea" id="RHEA-COMP:11604"/>
        <dbReference type="ChEBI" id="CHEBI:15378"/>
        <dbReference type="ChEBI" id="CHEBI:29999"/>
        <dbReference type="ChEBI" id="CHEBI:30616"/>
        <dbReference type="ChEBI" id="CHEBI:83421"/>
        <dbReference type="ChEBI" id="CHEBI:456216"/>
        <dbReference type="EC" id="2.7.11.1"/>
    </reaction>
</comment>
<dbReference type="GO" id="GO:2000243">
    <property type="term" value="P:positive regulation of reproductive process"/>
    <property type="evidence" value="ECO:0007669"/>
    <property type="project" value="UniProtKB-ARBA"/>
</dbReference>
<dbReference type="Pfam" id="PF00454">
    <property type="entry name" value="PI3_PI4_kinase"/>
    <property type="match status" value="1"/>
</dbReference>
<dbReference type="GO" id="GO:0051094">
    <property type="term" value="P:positive regulation of developmental process"/>
    <property type="evidence" value="ECO:0007669"/>
    <property type="project" value="UniProtKB-ARBA"/>
</dbReference>
<dbReference type="Pfam" id="PF11865">
    <property type="entry name" value="mTOR_dom"/>
    <property type="match status" value="1"/>
</dbReference>
<dbReference type="InterPro" id="IPR011989">
    <property type="entry name" value="ARM-like"/>
</dbReference>
<dbReference type="EMBL" id="GEDC01021234">
    <property type="protein sequence ID" value="JAS16064.1"/>
    <property type="molecule type" value="Transcribed_RNA"/>
</dbReference>
<dbReference type="FunFam" id="1.25.10.10:FF:000060">
    <property type="entry name" value="Serine/threonine-protein kinase mTOR"/>
    <property type="match status" value="1"/>
</dbReference>
<dbReference type="InterPro" id="IPR000403">
    <property type="entry name" value="PI3/4_kinase_cat_dom"/>
</dbReference>
<dbReference type="GO" id="GO:0051896">
    <property type="term" value="P:regulation of phosphatidylinositol 3-kinase/protein kinase B signal transduction"/>
    <property type="evidence" value="ECO:0007669"/>
    <property type="project" value="UniProtKB-ARBA"/>
</dbReference>
<dbReference type="SMART" id="SM00146">
    <property type="entry name" value="PI3Kc"/>
    <property type="match status" value="1"/>
</dbReference>
<evidence type="ECO:0000256" key="11">
    <source>
        <dbReference type="RuleBase" id="RU364109"/>
    </source>
</evidence>
<dbReference type="GO" id="GO:0045787">
    <property type="term" value="P:positive regulation of cell cycle"/>
    <property type="evidence" value="ECO:0007669"/>
    <property type="project" value="UniProtKB-ARBA"/>
</dbReference>
<dbReference type="InterPro" id="IPR009076">
    <property type="entry name" value="FRB_dom"/>
</dbReference>
<evidence type="ECO:0000256" key="8">
    <source>
        <dbReference type="ARBA" id="ARBA00023306"/>
    </source>
</evidence>
<evidence type="ECO:0000256" key="3">
    <source>
        <dbReference type="ARBA" id="ARBA00022737"/>
    </source>
</evidence>
<gene>
    <name evidence="16" type="ORF">g.28495</name>
</gene>
<dbReference type="GO" id="GO:0106310">
    <property type="term" value="F:protein serine kinase activity"/>
    <property type="evidence" value="ECO:0007669"/>
    <property type="project" value="RHEA"/>
</dbReference>
<proteinExistence type="inferred from homology"/>
<comment type="catalytic activity">
    <reaction evidence="9 11">
        <text>L-threonyl-[protein] + ATP = O-phospho-L-threonyl-[protein] + ADP + H(+)</text>
        <dbReference type="Rhea" id="RHEA:46608"/>
        <dbReference type="Rhea" id="RHEA-COMP:11060"/>
        <dbReference type="Rhea" id="RHEA-COMP:11605"/>
        <dbReference type="ChEBI" id="CHEBI:15378"/>
        <dbReference type="ChEBI" id="CHEBI:30013"/>
        <dbReference type="ChEBI" id="CHEBI:30616"/>
        <dbReference type="ChEBI" id="CHEBI:61977"/>
        <dbReference type="ChEBI" id="CHEBI:456216"/>
        <dbReference type="EC" id="2.7.11.1"/>
    </reaction>
</comment>
<dbReference type="InterPro" id="IPR036738">
    <property type="entry name" value="FRB_sf"/>
</dbReference>
<dbReference type="Gene3D" id="1.25.10.10">
    <property type="entry name" value="Leucine-rich Repeat Variant"/>
    <property type="match status" value="3"/>
</dbReference>
<keyword evidence="3" id="KW-0677">Repeat</keyword>
<dbReference type="GO" id="GO:0010605">
    <property type="term" value="P:negative regulation of macromolecule metabolic process"/>
    <property type="evidence" value="ECO:0007669"/>
    <property type="project" value="UniProtKB-ARBA"/>
</dbReference>
<evidence type="ECO:0000256" key="6">
    <source>
        <dbReference type="ARBA" id="ARBA00022803"/>
    </source>
</evidence>
<dbReference type="InterPro" id="IPR011990">
    <property type="entry name" value="TPR-like_helical_dom_sf"/>
</dbReference>
<dbReference type="EC" id="2.7.11.1" evidence="11"/>
<accession>A0A1B6CRL8</accession>
<name>A0A1B6CRL8_9HEMI</name>
<dbReference type="GO" id="GO:0031931">
    <property type="term" value="C:TORC1 complex"/>
    <property type="evidence" value="ECO:0007669"/>
    <property type="project" value="UniProtKB-ARBA"/>
</dbReference>
<keyword evidence="11" id="KW-0723">Serine/threonine-protein kinase</keyword>
<dbReference type="Gene3D" id="3.30.1010.10">
    <property type="entry name" value="Phosphatidylinositol 3-kinase Catalytic Subunit, Chain A, domain 4"/>
    <property type="match status" value="1"/>
</dbReference>
<protein>
    <recommendedName>
        <fullName evidence="11">Serine/threonine-protein kinase TOR</fullName>
        <ecNumber evidence="11">2.7.11.1</ecNumber>
    </recommendedName>
</protein>
<evidence type="ECO:0000256" key="10">
    <source>
        <dbReference type="ARBA" id="ARBA00048679"/>
    </source>
</evidence>
<dbReference type="InterPro" id="IPR003151">
    <property type="entry name" value="PIK-rel_kinase_FAT"/>
</dbReference>
<dbReference type="Pfam" id="PF08771">
    <property type="entry name" value="FRB_dom"/>
    <property type="match status" value="1"/>
</dbReference>
<comment type="similarity">
    <text evidence="1 11">Belongs to the PI3/PI4-kinase family.</text>
</comment>
<dbReference type="FunFam" id="1.10.1070.11:FF:000007">
    <property type="entry name" value="Serine/threonine-protein kinase TOR"/>
    <property type="match status" value="1"/>
</dbReference>
<dbReference type="Gene3D" id="1.20.120.150">
    <property type="entry name" value="FKBP12-rapamycin binding domain"/>
    <property type="match status" value="1"/>
</dbReference>
<feature type="domain" description="PI3K/PI4K catalytic" evidence="13">
    <location>
        <begin position="2070"/>
        <end position="2385"/>
    </location>
</feature>
<keyword evidence="8" id="KW-0131">Cell cycle</keyword>
<dbReference type="GO" id="GO:0016242">
    <property type="term" value="P:negative regulation of macroautophagy"/>
    <property type="evidence" value="ECO:0007669"/>
    <property type="project" value="TreeGrafter"/>
</dbReference>
<dbReference type="Pfam" id="PF23593">
    <property type="entry name" value="HEAT_ATR"/>
    <property type="match status" value="1"/>
</dbReference>
<evidence type="ECO:0000259" key="13">
    <source>
        <dbReference type="PROSITE" id="PS50290"/>
    </source>
</evidence>
<keyword evidence="2 11" id="KW-0808">Transferase</keyword>
<dbReference type="SUPFAM" id="SSF56112">
    <property type="entry name" value="Protein kinase-like (PK-like)"/>
    <property type="match status" value="1"/>
</dbReference>
<dbReference type="Pfam" id="PF02260">
    <property type="entry name" value="FATC"/>
    <property type="match status" value="1"/>
</dbReference>
<dbReference type="GO" id="GO:0005634">
    <property type="term" value="C:nucleus"/>
    <property type="evidence" value="ECO:0007669"/>
    <property type="project" value="TreeGrafter"/>
</dbReference>
<keyword evidence="4 11" id="KW-0547">Nucleotide-binding</keyword>
<feature type="compositionally biased region" description="Polar residues" evidence="12">
    <location>
        <begin position="2361"/>
        <end position="2373"/>
    </location>
</feature>
<evidence type="ECO:0000256" key="2">
    <source>
        <dbReference type="ARBA" id="ARBA00022679"/>
    </source>
</evidence>
<dbReference type="GO" id="GO:0045930">
    <property type="term" value="P:negative regulation of mitotic cell cycle"/>
    <property type="evidence" value="ECO:0007669"/>
    <property type="project" value="UniProtKB-ARBA"/>
</dbReference>
<dbReference type="Gene3D" id="1.25.40.10">
    <property type="entry name" value="Tetratricopeptide repeat domain"/>
    <property type="match status" value="1"/>
</dbReference>
<feature type="domain" description="FATC" evidence="15">
    <location>
        <begin position="2437"/>
        <end position="2469"/>
    </location>
</feature>
<dbReference type="InterPro" id="IPR036940">
    <property type="entry name" value="PI3/4_kinase_cat_sf"/>
</dbReference>
<dbReference type="InterPro" id="IPR011009">
    <property type="entry name" value="Kinase-like_dom_sf"/>
</dbReference>
<evidence type="ECO:0000256" key="9">
    <source>
        <dbReference type="ARBA" id="ARBA00047899"/>
    </source>
</evidence>
<dbReference type="GO" id="GO:0005737">
    <property type="term" value="C:cytoplasm"/>
    <property type="evidence" value="ECO:0007669"/>
    <property type="project" value="TreeGrafter"/>
</dbReference>
<dbReference type="FunFam" id="3.30.1010.10:FF:000004">
    <property type="entry name" value="Serine/threonine-protein kinase TOR"/>
    <property type="match status" value="1"/>
</dbReference>
<evidence type="ECO:0000256" key="4">
    <source>
        <dbReference type="ARBA" id="ARBA00022741"/>
    </source>
</evidence>
<dbReference type="GO" id="GO:0045893">
    <property type="term" value="P:positive regulation of DNA-templated transcription"/>
    <property type="evidence" value="ECO:0007669"/>
    <property type="project" value="UniProtKB-ARBA"/>
</dbReference>
<dbReference type="PROSITE" id="PS51190">
    <property type="entry name" value="FATC"/>
    <property type="match status" value="1"/>
</dbReference>
<organism evidence="16">
    <name type="scientific">Clastoptera arizonana</name>
    <name type="common">Arizona spittle bug</name>
    <dbReference type="NCBI Taxonomy" id="38151"/>
    <lineage>
        <taxon>Eukaryota</taxon>
        <taxon>Metazoa</taxon>
        <taxon>Ecdysozoa</taxon>
        <taxon>Arthropoda</taxon>
        <taxon>Hexapoda</taxon>
        <taxon>Insecta</taxon>
        <taxon>Pterygota</taxon>
        <taxon>Neoptera</taxon>
        <taxon>Paraneoptera</taxon>
        <taxon>Hemiptera</taxon>
        <taxon>Auchenorrhyncha</taxon>
        <taxon>Cercopoidea</taxon>
        <taxon>Clastopteridae</taxon>
        <taxon>Clastoptera</taxon>
    </lineage>
</organism>
<evidence type="ECO:0000259" key="14">
    <source>
        <dbReference type="PROSITE" id="PS51189"/>
    </source>
</evidence>
<dbReference type="GO" id="GO:0004674">
    <property type="term" value="F:protein serine/threonine kinase activity"/>
    <property type="evidence" value="ECO:0007669"/>
    <property type="project" value="UniProtKB-KW"/>
</dbReference>
<dbReference type="SUPFAM" id="SSF47212">
    <property type="entry name" value="FKBP12-rapamycin-binding domain of FKBP-rapamycin-associated protein (FRAP)"/>
    <property type="match status" value="1"/>
</dbReference>
<dbReference type="InterPro" id="IPR014009">
    <property type="entry name" value="PIK_FAT"/>
</dbReference>
<dbReference type="CDD" id="cd05169">
    <property type="entry name" value="PIKKc_TOR"/>
    <property type="match status" value="1"/>
</dbReference>
<dbReference type="InterPro" id="IPR026683">
    <property type="entry name" value="TOR_cat"/>
</dbReference>
<keyword evidence="7 11" id="KW-0067">ATP-binding</keyword>
<dbReference type="SUPFAM" id="SSF48371">
    <property type="entry name" value="ARM repeat"/>
    <property type="match status" value="2"/>
</dbReference>
<dbReference type="SMART" id="SM01346">
    <property type="entry name" value="DUF3385"/>
    <property type="match status" value="1"/>
</dbReference>
<dbReference type="InterPro" id="IPR018936">
    <property type="entry name" value="PI3/4_kinase_CS"/>
</dbReference>
<evidence type="ECO:0000256" key="5">
    <source>
        <dbReference type="ARBA" id="ARBA00022777"/>
    </source>
</evidence>
<dbReference type="InterPro" id="IPR057564">
    <property type="entry name" value="HEAT_ATR"/>
</dbReference>
<feature type="domain" description="FAT" evidence="14">
    <location>
        <begin position="1345"/>
        <end position="1896"/>
    </location>
</feature>
<evidence type="ECO:0000256" key="12">
    <source>
        <dbReference type="SAM" id="MobiDB-lite"/>
    </source>
</evidence>
<dbReference type="SMART" id="SM01343">
    <property type="entry name" value="FATC"/>
    <property type="match status" value="1"/>
</dbReference>